<dbReference type="Proteomes" id="UP000886632">
    <property type="component" value="Unassembled WGS sequence"/>
</dbReference>
<name>A0A9D7XX61_9MICO</name>
<evidence type="ECO:0000313" key="2">
    <source>
        <dbReference type="EMBL" id="MBL0003585.1"/>
    </source>
</evidence>
<feature type="compositionally biased region" description="Acidic residues" evidence="1">
    <location>
        <begin position="31"/>
        <end position="53"/>
    </location>
</feature>
<feature type="compositionally biased region" description="Acidic residues" evidence="1">
    <location>
        <begin position="1"/>
        <end position="21"/>
    </location>
</feature>
<accession>A0A9D7XX61</accession>
<evidence type="ECO:0000313" key="3">
    <source>
        <dbReference type="Proteomes" id="UP000886632"/>
    </source>
</evidence>
<organism evidence="2 3">
    <name type="scientific">Candidatus Phosphoribacter hodrii</name>
    <dbReference type="NCBI Taxonomy" id="2953743"/>
    <lineage>
        <taxon>Bacteria</taxon>
        <taxon>Bacillati</taxon>
        <taxon>Actinomycetota</taxon>
        <taxon>Actinomycetes</taxon>
        <taxon>Micrococcales</taxon>
        <taxon>Dermatophilaceae</taxon>
        <taxon>Candidatus Phosphoribacter</taxon>
    </lineage>
</organism>
<dbReference type="EMBL" id="JADKGK010000013">
    <property type="protein sequence ID" value="MBL0003585.1"/>
    <property type="molecule type" value="Genomic_DNA"/>
</dbReference>
<dbReference type="AlphaFoldDB" id="A0A9D7XX61"/>
<feature type="region of interest" description="Disordered" evidence="1">
    <location>
        <begin position="1"/>
        <end position="53"/>
    </location>
</feature>
<comment type="caution">
    <text evidence="2">The sequence shown here is derived from an EMBL/GenBank/DDBJ whole genome shotgun (WGS) entry which is preliminary data.</text>
</comment>
<sequence>MSSEPEPEPEPEPELSSELEPELSSKLSESSEVEEDELVEALEDDRDEVLDDDPVVLEDEALVLDEVEVRGRSPPWSSPGSAVRVVRSPPLSSAVPAGVLDELLTSCTEAGTAVGNDWANDSLPSNPRAAGTTAAVAAIAITMRFMVGSLQVVGRGGPATT</sequence>
<reference evidence="2" key="1">
    <citation type="submission" date="2020-10" db="EMBL/GenBank/DDBJ databases">
        <title>Connecting structure to function with the recovery of over 1000 high-quality activated sludge metagenome-assembled genomes encoding full-length rRNA genes using long-read sequencing.</title>
        <authorList>
            <person name="Singleton C.M."/>
            <person name="Petriglieri F."/>
            <person name="Kristensen J.M."/>
            <person name="Kirkegaard R.H."/>
            <person name="Michaelsen T.Y."/>
            <person name="Andersen M.H."/>
            <person name="Karst S.M."/>
            <person name="Dueholm M.S."/>
            <person name="Nielsen P.H."/>
            <person name="Albertsen M."/>
        </authorList>
    </citation>
    <scope>NUCLEOTIDE SEQUENCE</scope>
    <source>
        <strain evidence="2">Ribe_18-Q3-R11-54_MAXAC.001</strain>
    </source>
</reference>
<protein>
    <submittedName>
        <fullName evidence="2">Uncharacterized protein</fullName>
    </submittedName>
</protein>
<evidence type="ECO:0000256" key="1">
    <source>
        <dbReference type="SAM" id="MobiDB-lite"/>
    </source>
</evidence>
<gene>
    <name evidence="2" type="ORF">IPP00_06225</name>
</gene>
<proteinExistence type="predicted"/>